<dbReference type="PRINTS" id="PR00988">
    <property type="entry name" value="URIDINKINASE"/>
</dbReference>
<reference evidence="7 8" key="1">
    <citation type="submission" date="2023-11" db="EMBL/GenBank/DDBJ databases">
        <title>Peredibacter starrii A3.12.</title>
        <authorList>
            <person name="Mitchell R.J."/>
        </authorList>
    </citation>
    <scope>NUCLEOTIDE SEQUENCE [LARGE SCALE GENOMIC DNA]</scope>
    <source>
        <strain evidence="7 8">A3.12</strain>
    </source>
</reference>
<sequence>MTDSTKQSKTFILGVAGGSGSGKTYFAKALHRALGEQATIVYQDNFYIDQSHRFDHDGGSVNFDHPESLDLKLLAQCLGELKTGSVTNIPIYDFVTHSRKQEQLKVGPAKIVIVDGILIFHPEYLRAQFDEMIFFDTPESLRYARRLERDVKERGRTPEGVQAQFLKQVKPMHDEFVEPSKHHAHSIVKDLDDYYEYFDSYKAKLLKIIG</sequence>
<evidence type="ECO:0000313" key="8">
    <source>
        <dbReference type="Proteomes" id="UP001324634"/>
    </source>
</evidence>
<dbReference type="KEGG" id="psti:SOO65_09020"/>
<dbReference type="SUPFAM" id="SSF52540">
    <property type="entry name" value="P-loop containing nucleoside triphosphate hydrolases"/>
    <property type="match status" value="1"/>
</dbReference>
<gene>
    <name evidence="7" type="primary">udk</name>
    <name evidence="7" type="ORF">SOO65_09020</name>
</gene>
<evidence type="ECO:0000256" key="5">
    <source>
        <dbReference type="ARBA" id="ARBA00022777"/>
    </source>
</evidence>
<evidence type="ECO:0000256" key="1">
    <source>
        <dbReference type="ARBA" id="ARBA00004690"/>
    </source>
</evidence>
<dbReference type="InterPro" id="IPR027417">
    <property type="entry name" value="P-loop_NTPase"/>
</dbReference>
<evidence type="ECO:0000313" key="7">
    <source>
        <dbReference type="EMBL" id="WPU66890.1"/>
    </source>
</evidence>
<dbReference type="Pfam" id="PF00485">
    <property type="entry name" value="PRK"/>
    <property type="match status" value="1"/>
</dbReference>
<dbReference type="InterPro" id="IPR000764">
    <property type="entry name" value="Uridine_kinase-like"/>
</dbReference>
<name>A0AAX4HUN5_9BACT</name>
<dbReference type="InterPro" id="IPR006083">
    <property type="entry name" value="PRK/URK"/>
</dbReference>
<dbReference type="NCBIfam" id="NF004018">
    <property type="entry name" value="PRK05480.1"/>
    <property type="match status" value="1"/>
</dbReference>
<keyword evidence="4" id="KW-0547">Nucleotide-binding</keyword>
<feature type="domain" description="Phosphoribulokinase/uridine kinase" evidence="6">
    <location>
        <begin position="12"/>
        <end position="191"/>
    </location>
</feature>
<proteinExistence type="predicted"/>
<evidence type="ECO:0000256" key="4">
    <source>
        <dbReference type="ARBA" id="ARBA00022741"/>
    </source>
</evidence>
<organism evidence="7 8">
    <name type="scientific">Peredibacter starrii</name>
    <dbReference type="NCBI Taxonomy" id="28202"/>
    <lineage>
        <taxon>Bacteria</taxon>
        <taxon>Pseudomonadati</taxon>
        <taxon>Bdellovibrionota</taxon>
        <taxon>Bacteriovoracia</taxon>
        <taxon>Bacteriovoracales</taxon>
        <taxon>Bacteriovoracaceae</taxon>
        <taxon>Peredibacter</taxon>
    </lineage>
</organism>
<dbReference type="GO" id="GO:0004849">
    <property type="term" value="F:uridine kinase activity"/>
    <property type="evidence" value="ECO:0007669"/>
    <property type="project" value="UniProtKB-EC"/>
</dbReference>
<dbReference type="EMBL" id="CP139487">
    <property type="protein sequence ID" value="WPU66890.1"/>
    <property type="molecule type" value="Genomic_DNA"/>
</dbReference>
<accession>A0AAX4HUN5</accession>
<comment type="pathway">
    <text evidence="1">Pyrimidine metabolism; UMP biosynthesis via salvage pathway; UMP from uridine: step 1/1.</text>
</comment>
<keyword evidence="8" id="KW-1185">Reference proteome</keyword>
<dbReference type="RefSeq" id="WP_321399547.1">
    <property type="nucleotide sequence ID" value="NZ_CP139487.1"/>
</dbReference>
<protein>
    <recommendedName>
        <fullName evidence="2">uridine/cytidine kinase</fullName>
        <ecNumber evidence="2">2.7.1.48</ecNumber>
    </recommendedName>
</protein>
<dbReference type="GO" id="GO:0005524">
    <property type="term" value="F:ATP binding"/>
    <property type="evidence" value="ECO:0007669"/>
    <property type="project" value="InterPro"/>
</dbReference>
<dbReference type="EC" id="2.7.1.48" evidence="2"/>
<evidence type="ECO:0000256" key="2">
    <source>
        <dbReference type="ARBA" id="ARBA00012137"/>
    </source>
</evidence>
<keyword evidence="5 7" id="KW-0418">Kinase</keyword>
<keyword evidence="3 7" id="KW-0808">Transferase</keyword>
<evidence type="ECO:0000259" key="6">
    <source>
        <dbReference type="Pfam" id="PF00485"/>
    </source>
</evidence>
<dbReference type="AlphaFoldDB" id="A0AAX4HUN5"/>
<dbReference type="CDD" id="cd02023">
    <property type="entry name" value="UMPK"/>
    <property type="match status" value="1"/>
</dbReference>
<evidence type="ECO:0000256" key="3">
    <source>
        <dbReference type="ARBA" id="ARBA00022679"/>
    </source>
</evidence>
<dbReference type="PANTHER" id="PTHR10285">
    <property type="entry name" value="URIDINE KINASE"/>
    <property type="match status" value="1"/>
</dbReference>
<dbReference type="Gene3D" id="3.40.50.300">
    <property type="entry name" value="P-loop containing nucleotide triphosphate hydrolases"/>
    <property type="match status" value="1"/>
</dbReference>
<dbReference type="Proteomes" id="UP001324634">
    <property type="component" value="Chromosome"/>
</dbReference>